<feature type="binding site" evidence="4">
    <location>
        <position position="159"/>
    </location>
    <ligand>
        <name>Zn(2+)</name>
        <dbReference type="ChEBI" id="CHEBI:29105"/>
    </ligand>
</feature>
<keyword evidence="3" id="KW-0520">NAD</keyword>
<evidence type="ECO:0000256" key="5">
    <source>
        <dbReference type="SAM" id="MobiDB-lite"/>
    </source>
</evidence>
<dbReference type="EC" id="2.3.1.286" evidence="1"/>
<dbReference type="Gene3D" id="3.40.50.300">
    <property type="entry name" value="P-loop containing nucleotide triphosphate hydrolases"/>
    <property type="match status" value="1"/>
</dbReference>
<protein>
    <recommendedName>
        <fullName evidence="1">protein acetyllysine N-acetyltransferase</fullName>
        <ecNumber evidence="1">2.3.1.286</ecNumber>
    </recommendedName>
</protein>
<dbReference type="Gene3D" id="3.40.50.1220">
    <property type="entry name" value="TPP-binding domain"/>
    <property type="match status" value="1"/>
</dbReference>
<dbReference type="Pfam" id="PF02146">
    <property type="entry name" value="SIR2"/>
    <property type="match status" value="1"/>
</dbReference>
<feature type="binding site" evidence="4">
    <location>
        <position position="156"/>
    </location>
    <ligand>
        <name>Zn(2+)</name>
        <dbReference type="ChEBI" id="CHEBI:29105"/>
    </ligand>
</feature>
<dbReference type="Gene3D" id="3.30.1600.10">
    <property type="entry name" value="SIR2/SIRT2 'Small Domain"/>
    <property type="match status" value="1"/>
</dbReference>
<evidence type="ECO:0000256" key="1">
    <source>
        <dbReference type="ARBA" id="ARBA00012928"/>
    </source>
</evidence>
<dbReference type="RefSeq" id="WP_195893503.1">
    <property type="nucleotide sequence ID" value="NZ_JADOGI010000003.1"/>
</dbReference>
<evidence type="ECO:0000256" key="4">
    <source>
        <dbReference type="PROSITE-ProRule" id="PRU00236"/>
    </source>
</evidence>
<reference evidence="7" key="1">
    <citation type="submission" date="2020-11" db="EMBL/GenBank/DDBJ databases">
        <title>Whole-genome analyses of Nonomuraea sp. K274.</title>
        <authorList>
            <person name="Veyisoglu A."/>
        </authorList>
    </citation>
    <scope>NUCLEOTIDE SEQUENCE</scope>
    <source>
        <strain evidence="7">K274</strain>
    </source>
</reference>
<keyword evidence="4" id="KW-0479">Metal-binding</keyword>
<dbReference type="EMBL" id="JADOGI010000003">
    <property type="protein sequence ID" value="MBF8184512.1"/>
    <property type="molecule type" value="Genomic_DNA"/>
</dbReference>
<dbReference type="AlphaFoldDB" id="A0A931A1K5"/>
<dbReference type="InterPro" id="IPR026590">
    <property type="entry name" value="Ssirtuin_cat_dom"/>
</dbReference>
<dbReference type="InterPro" id="IPR003000">
    <property type="entry name" value="Sirtuin"/>
</dbReference>
<proteinExistence type="predicted"/>
<feature type="region of interest" description="Disordered" evidence="5">
    <location>
        <begin position="418"/>
        <end position="440"/>
    </location>
</feature>
<dbReference type="SUPFAM" id="SSF52540">
    <property type="entry name" value="P-loop containing nucleoside triphosphate hydrolases"/>
    <property type="match status" value="1"/>
</dbReference>
<evidence type="ECO:0000313" key="7">
    <source>
        <dbReference type="EMBL" id="MBF8184512.1"/>
    </source>
</evidence>
<dbReference type="Proteomes" id="UP000605361">
    <property type="component" value="Unassembled WGS sequence"/>
</dbReference>
<dbReference type="SUPFAM" id="SSF52467">
    <property type="entry name" value="DHS-like NAD/FAD-binding domain"/>
    <property type="match status" value="1"/>
</dbReference>
<feature type="binding site" evidence="4">
    <location>
        <position position="134"/>
    </location>
    <ligand>
        <name>Zn(2+)</name>
        <dbReference type="ChEBI" id="CHEBI:29105"/>
    </ligand>
</feature>
<organism evidence="7 8">
    <name type="scientific">Nonomuraea cypriaca</name>
    <dbReference type="NCBI Taxonomy" id="1187855"/>
    <lineage>
        <taxon>Bacteria</taxon>
        <taxon>Bacillati</taxon>
        <taxon>Actinomycetota</taxon>
        <taxon>Actinomycetes</taxon>
        <taxon>Streptosporangiales</taxon>
        <taxon>Streptosporangiaceae</taxon>
        <taxon>Nonomuraea</taxon>
    </lineage>
</organism>
<evidence type="ECO:0000256" key="2">
    <source>
        <dbReference type="ARBA" id="ARBA00022679"/>
    </source>
</evidence>
<dbReference type="GO" id="GO:0070403">
    <property type="term" value="F:NAD+ binding"/>
    <property type="evidence" value="ECO:0007669"/>
    <property type="project" value="InterPro"/>
</dbReference>
<dbReference type="GO" id="GO:0046872">
    <property type="term" value="F:metal ion binding"/>
    <property type="evidence" value="ECO:0007669"/>
    <property type="project" value="UniProtKB-KW"/>
</dbReference>
<dbReference type="PROSITE" id="PS50305">
    <property type="entry name" value="SIRTUIN"/>
    <property type="match status" value="1"/>
</dbReference>
<evidence type="ECO:0000259" key="6">
    <source>
        <dbReference type="PROSITE" id="PS50305"/>
    </source>
</evidence>
<keyword evidence="8" id="KW-1185">Reference proteome</keyword>
<keyword evidence="4" id="KW-0862">Zinc</keyword>
<comment type="caution">
    <text evidence="7">The sequence shown here is derived from an EMBL/GenBank/DDBJ whole genome shotgun (WGS) entry which is preliminary data.</text>
</comment>
<dbReference type="InterPro" id="IPR050134">
    <property type="entry name" value="NAD-dep_sirtuin_deacylases"/>
</dbReference>
<dbReference type="PANTHER" id="PTHR11085">
    <property type="entry name" value="NAD-DEPENDENT PROTEIN DEACYLASE SIRTUIN-5, MITOCHONDRIAL-RELATED"/>
    <property type="match status" value="1"/>
</dbReference>
<dbReference type="InterPro" id="IPR029035">
    <property type="entry name" value="DHS-like_NAD/FAD-binding_dom"/>
</dbReference>
<feature type="domain" description="Deacetylase sirtuin-type" evidence="6">
    <location>
        <begin position="1"/>
        <end position="254"/>
    </location>
</feature>
<accession>A0A931A1K5</accession>
<dbReference type="InterPro" id="IPR027417">
    <property type="entry name" value="P-loop_NTPase"/>
</dbReference>
<dbReference type="InterPro" id="IPR026591">
    <property type="entry name" value="Sirtuin_cat_small_dom_sf"/>
</dbReference>
<feature type="binding site" evidence="4">
    <location>
        <position position="131"/>
    </location>
    <ligand>
        <name>Zn(2+)</name>
        <dbReference type="ChEBI" id="CHEBI:29105"/>
    </ligand>
</feature>
<evidence type="ECO:0000256" key="3">
    <source>
        <dbReference type="ARBA" id="ARBA00023027"/>
    </source>
</evidence>
<evidence type="ECO:0000313" key="8">
    <source>
        <dbReference type="Proteomes" id="UP000605361"/>
    </source>
</evidence>
<dbReference type="GO" id="GO:0017136">
    <property type="term" value="F:histone deacetylase activity, NAD-dependent"/>
    <property type="evidence" value="ECO:0007669"/>
    <property type="project" value="TreeGrafter"/>
</dbReference>
<gene>
    <name evidence="7" type="ORF">ITP53_01870</name>
</gene>
<name>A0A931A1K5_9ACTN</name>
<sequence>MSDHPSGIPSWAYGVSRLVVCSGAGISTESGIADFRGPSGAWIKDPTAQHRNTYQGFMADPELRAAYWKSRYEHEVWQAEPNAGHRAVAELIDSEIDTTVVTQNTDGLHQLAGAPADRVVELHGTMRVVLCVACGRRSPTTEVLARIAAGEAVPPCAECGGILKTASTMFGQTMDPAVFTRAERAVVQCDLMLAVGTTLTVEPAGSLAASAVHAGARLVIVNLGETPYDSIATDILREPIGEALPRIVRQLKAVHAGTPPPAAGPSEAAAPVRVPRPSLLLRAEARTARLHARSEELRRLTAWLTGEGTRAHLVWGPAGSGKSRLALELADRVRGDWDVEFLAPGAGLPSGGDRPSLLVVDDAETRREQVARILGAAGERPALRVLLCARTRDGWWEEFRSESNTDEELTSPYATETTLDHADTDGGTTLDHADADGGTTLDHADAVRETTRDYADTLTAMGFSCPAPDQAPGIGLTDATRLPGGLQAAVLAGLLSLTGDDATAALGRLELAHLRWDAAEHGLAPAADVVEGAVATAVLCGAADEEAARDVLGHLPALQDDDLRLLAARWLREACPPAAASYWAESLPDPLLEELVAAVVSPKFLMGMLMETTQDQNRRALTTLARAAATRPALRVLLTELLSILPGLSPNAVDAALHGGYPAPLADALISLARNAALPAELLEDVPAGTTVLGDFAVLLAESLVEAYEYRVRQNRPTAQRGLATMLSELAERLADLGRAEEALAAARRAVEAAEKLPEQPEHLTRAETALRRAADMAG</sequence>
<dbReference type="PANTHER" id="PTHR11085:SF4">
    <property type="entry name" value="NAD-DEPENDENT PROTEIN DEACYLASE"/>
    <property type="match status" value="1"/>
</dbReference>
<keyword evidence="2" id="KW-0808">Transferase</keyword>
<dbReference type="CDD" id="cd01407">
    <property type="entry name" value="SIR2-fam"/>
    <property type="match status" value="1"/>
</dbReference>
<feature type="active site" description="Proton acceptor" evidence="4">
    <location>
        <position position="123"/>
    </location>
</feature>